<dbReference type="AlphaFoldDB" id="A0A246WW48"/>
<keyword evidence="1" id="KW-0812">Transmembrane</keyword>
<organism evidence="4 5">
    <name type="scientific">Herbaspirillum robiniae</name>
    <dbReference type="NCBI Taxonomy" id="2014887"/>
    <lineage>
        <taxon>Bacteria</taxon>
        <taxon>Pseudomonadati</taxon>
        <taxon>Pseudomonadota</taxon>
        <taxon>Betaproteobacteria</taxon>
        <taxon>Burkholderiales</taxon>
        <taxon>Oxalobacteraceae</taxon>
        <taxon>Herbaspirillum</taxon>
    </lineage>
</organism>
<evidence type="ECO:0000313" key="4">
    <source>
        <dbReference type="EMBL" id="OWY31254.1"/>
    </source>
</evidence>
<keyword evidence="1" id="KW-0472">Membrane</keyword>
<sequence length="188" mass="18772">MQKHLSSLLLAVSLAAAGTAAHAAQINSTTPLEFEGKTSTFGSAFDTAQSGQTFQENFTFSTAGASTATSAVISIALNDASALNITGFTLSGNGSSWSGTKSVIGATQYFTLQASNIAAGDYTLAVTGTVNGTAGGSFGGNISVAAVPEASTTAMMLGGLAVVGLAAMRSRRRNQLRQDPGGANLQPA</sequence>
<comment type="caution">
    <text evidence="4">The sequence shown here is derived from an EMBL/GenBank/DDBJ whole genome shotgun (WGS) entry which is preliminary data.</text>
</comment>
<protein>
    <submittedName>
        <fullName evidence="4">PEP-CTERM sorting domain-containing protein</fullName>
    </submittedName>
</protein>
<dbReference type="NCBIfam" id="NF038126">
    <property type="entry name" value="PEP_CTERM_FxDxF"/>
    <property type="match status" value="1"/>
</dbReference>
<keyword evidence="1" id="KW-1133">Transmembrane helix</keyword>
<keyword evidence="2" id="KW-0732">Signal</keyword>
<evidence type="ECO:0000259" key="3">
    <source>
        <dbReference type="Pfam" id="PF07589"/>
    </source>
</evidence>
<feature type="domain" description="Ice-binding protein C-terminal" evidence="3">
    <location>
        <begin position="146"/>
        <end position="172"/>
    </location>
</feature>
<feature type="signal peptide" evidence="2">
    <location>
        <begin position="1"/>
        <end position="23"/>
    </location>
</feature>
<dbReference type="Pfam" id="PF07589">
    <property type="entry name" value="PEP-CTERM"/>
    <property type="match status" value="1"/>
</dbReference>
<dbReference type="InterPro" id="IPR013424">
    <property type="entry name" value="Ice-binding_C"/>
</dbReference>
<gene>
    <name evidence="4" type="ORF">CEJ42_04195</name>
</gene>
<reference evidence="4 5" key="1">
    <citation type="submission" date="2017-06" db="EMBL/GenBank/DDBJ databases">
        <title>Herbaspirillum phytohormonus sp. nov., isolated from the root nodule of Robinia pseudoacacia in lead-zinc mine.</title>
        <authorList>
            <person name="Fan M."/>
            <person name="Lin Y."/>
        </authorList>
    </citation>
    <scope>NUCLEOTIDE SEQUENCE [LARGE SCALE GENOMIC DNA]</scope>
    <source>
        <strain evidence="4 5">HZ10</strain>
    </source>
</reference>
<feature type="transmembrane region" description="Helical" evidence="1">
    <location>
        <begin position="150"/>
        <end position="168"/>
    </location>
</feature>
<evidence type="ECO:0000256" key="2">
    <source>
        <dbReference type="SAM" id="SignalP"/>
    </source>
</evidence>
<dbReference type="Proteomes" id="UP000197596">
    <property type="component" value="Unassembled WGS sequence"/>
</dbReference>
<evidence type="ECO:0000313" key="5">
    <source>
        <dbReference type="Proteomes" id="UP000197596"/>
    </source>
</evidence>
<evidence type="ECO:0000256" key="1">
    <source>
        <dbReference type="SAM" id="Phobius"/>
    </source>
</evidence>
<proteinExistence type="predicted"/>
<dbReference type="RefSeq" id="WP_088750096.1">
    <property type="nucleotide sequence ID" value="NZ_NJGU01000001.1"/>
</dbReference>
<dbReference type="EMBL" id="NJGU01000001">
    <property type="protein sequence ID" value="OWY31254.1"/>
    <property type="molecule type" value="Genomic_DNA"/>
</dbReference>
<accession>A0A246WW48</accession>
<name>A0A246WW48_9BURK</name>
<feature type="chain" id="PRO_5013326742" evidence="2">
    <location>
        <begin position="24"/>
        <end position="188"/>
    </location>
</feature>